<organism evidence="2 3">
    <name type="scientific">Enterococcus wangshanyuanii</name>
    <dbReference type="NCBI Taxonomy" id="2005703"/>
    <lineage>
        <taxon>Bacteria</taxon>
        <taxon>Bacillati</taxon>
        <taxon>Bacillota</taxon>
        <taxon>Bacilli</taxon>
        <taxon>Lactobacillales</taxon>
        <taxon>Enterococcaceae</taxon>
        <taxon>Enterococcus</taxon>
    </lineage>
</organism>
<evidence type="ECO:0000259" key="1">
    <source>
        <dbReference type="Pfam" id="PF05043"/>
    </source>
</evidence>
<protein>
    <recommendedName>
        <fullName evidence="1">Mga helix-turn-helix domain-containing protein</fullName>
    </recommendedName>
</protein>
<dbReference type="EMBL" id="BMKI01000014">
    <property type="protein sequence ID" value="GGD03045.1"/>
    <property type="molecule type" value="Genomic_DNA"/>
</dbReference>
<evidence type="ECO:0000313" key="2">
    <source>
        <dbReference type="EMBL" id="GGD03045.1"/>
    </source>
</evidence>
<evidence type="ECO:0000313" key="3">
    <source>
        <dbReference type="Proteomes" id="UP000630615"/>
    </source>
</evidence>
<sequence>MIYLFEKKDTRIYRMVGEFLRTPTIKISELTNLLDVSLSTLTKDIAETNELFQKSNIKAHIALANQEATIDRTASFSLSKLAIFLFERSFKGNILLDAFYERKIDIDLYTYSYDMSEASFYRKINELKTELVRFNLQLNTKPIELYGSEQDIRYFYLSLFWGVYRGIQWPFTIPREDYLEKVQSGEKAILFSLPVVQKERWLYWIAVIEQRRRRKHFVSSLSTKYGDSPMKIVSFLTFIENPDETLTLIPEKHITNEGNYETSIAETTTFVSSSNTPIVYSYIRYHQFHDTELWQVANYLLELVLDNSEFLEEVKDSPLFMMRLLTLLLQTNRNSYHYQSMFYSLLDHFQPSLLDTSSRSQEILANKIAAAITITNTKFPHFNIKDEKFLIASLSESILGGFKFNFYNDSYNISLLLENLYTAELIKKQISALNYKLTISTENEDIKKADLIICENYTESIIPEINESTQVFVLAKSYLTQRDLDGINNFLRTAKS</sequence>
<proteinExistence type="predicted"/>
<keyword evidence="3" id="KW-1185">Reference proteome</keyword>
<reference evidence="3" key="1">
    <citation type="journal article" date="2019" name="Int. J. Syst. Evol. Microbiol.">
        <title>The Global Catalogue of Microorganisms (GCM) 10K type strain sequencing project: providing services to taxonomists for standard genome sequencing and annotation.</title>
        <authorList>
            <consortium name="The Broad Institute Genomics Platform"/>
            <consortium name="The Broad Institute Genome Sequencing Center for Infectious Disease"/>
            <person name="Wu L."/>
            <person name="Ma J."/>
        </authorList>
    </citation>
    <scope>NUCLEOTIDE SEQUENCE [LARGE SCALE GENOMIC DNA]</scope>
    <source>
        <strain evidence="3">CGMCC 1.15942</strain>
    </source>
</reference>
<dbReference type="Pfam" id="PF05043">
    <property type="entry name" value="Mga"/>
    <property type="match status" value="1"/>
</dbReference>
<dbReference type="Proteomes" id="UP000630615">
    <property type="component" value="Unassembled WGS sequence"/>
</dbReference>
<gene>
    <name evidence="2" type="ORF">GCM10011573_35660</name>
</gene>
<accession>A0ABQ1PTY3</accession>
<feature type="domain" description="Mga helix-turn-helix" evidence="1">
    <location>
        <begin position="76"/>
        <end position="160"/>
    </location>
</feature>
<dbReference type="RefSeq" id="WP_157894343.1">
    <property type="nucleotide sequence ID" value="NZ_BMKI01000014.1"/>
</dbReference>
<comment type="caution">
    <text evidence="2">The sequence shown here is derived from an EMBL/GenBank/DDBJ whole genome shotgun (WGS) entry which is preliminary data.</text>
</comment>
<dbReference type="InterPro" id="IPR007737">
    <property type="entry name" value="Mga_HTH"/>
</dbReference>
<name>A0ABQ1PTY3_9ENTE</name>